<keyword evidence="3" id="KW-1185">Reference proteome</keyword>
<accession>W6MC10</accession>
<sequence>MPSTEPLPGTALLRQGQSELQFSALARVVIAMRADEVIPVLQTIEAAVNAQGQYAVGFISYEAAAAYGLAVHPPLADLPLLWFGLYDRMATVAGRTTDTTQPPPAPPYSVGTWQAAVDEAAYAAAVARIRNYLAEGDTYQVNYTFPLQAFFAGDARALFNELAAGQPTDHAAFIDTGRFAICSVSPELFFALDGEQLIAKPMKGTAARGRTLAEDEAHSNGLRQSKKNRAENVMIVDMLRNDLGRIAQTGSVAVPRLFDIERYPTLLQMTSTVTARTQASVVNILASLFPCASITGAPKVRTMQIIHELEKHPRGIYSGAIGFIGPQRQARFNVAIRTVLIDRERQQARYGVGGGLVWDSTAGDEYAECLLKARVLTQRRPAFQLLESLLWEPDGGYFLLPAHLQRLADSAVYFNVPLDRFAIEAALSERALTLQTVSKIRLLGNQDGTFAVEAQPLIHPAPPLPLRVGLARTPVDSNTIWLYHKTTQRELYQAARASRPDCDEVILWNERGELTEASLANLILDLDGEWVTPPVSSGLLAGTYRGWLLAIGQIRERILTAADLRAARGIALINSVRRWQTALLVH</sequence>
<dbReference type="InterPro" id="IPR043132">
    <property type="entry name" value="BCAT-like_C"/>
</dbReference>
<dbReference type="AlphaFoldDB" id="W6MC10"/>
<dbReference type="EMBL" id="CBTJ020000076">
    <property type="protein sequence ID" value="CDI03820.1"/>
    <property type="molecule type" value="Genomic_DNA"/>
</dbReference>
<dbReference type="InterPro" id="IPR001544">
    <property type="entry name" value="Aminotrans_IV"/>
</dbReference>
<dbReference type="PANTHER" id="PTHR11236">
    <property type="entry name" value="AMINOBENZOATE/ANTHRANILATE SYNTHASE"/>
    <property type="match status" value="1"/>
</dbReference>
<dbReference type="GO" id="GO:0000162">
    <property type="term" value="P:L-tryptophan biosynthetic process"/>
    <property type="evidence" value="ECO:0007669"/>
    <property type="project" value="TreeGrafter"/>
</dbReference>
<comment type="caution">
    <text evidence="2">The sequence shown here is derived from an EMBL/GenBank/DDBJ whole genome shotgun (WGS) entry which is preliminary data.</text>
</comment>
<dbReference type="SUPFAM" id="SSF56322">
    <property type="entry name" value="ADC synthase"/>
    <property type="match status" value="1"/>
</dbReference>
<dbReference type="SUPFAM" id="SSF56752">
    <property type="entry name" value="D-aminoacid aminotransferase-like PLP-dependent enzymes"/>
    <property type="match status" value="1"/>
</dbReference>
<proteinExistence type="predicted"/>
<dbReference type="PRINTS" id="PR00095">
    <property type="entry name" value="ANTSNTHASEI"/>
</dbReference>
<dbReference type="PANTHER" id="PTHR11236:SF50">
    <property type="entry name" value="AMINODEOXYCHORISMATE SYNTHASE COMPONENT 1"/>
    <property type="match status" value="1"/>
</dbReference>
<dbReference type="Proteomes" id="UP000035760">
    <property type="component" value="Unassembled WGS sequence"/>
</dbReference>
<dbReference type="RefSeq" id="WP_053085381.1">
    <property type="nucleotide sequence ID" value="NZ_CBTJ020000076.1"/>
</dbReference>
<gene>
    <name evidence="2" type="ORF">BN873_660054</name>
</gene>
<dbReference type="Pfam" id="PF00425">
    <property type="entry name" value="Chorismate_bind"/>
    <property type="match status" value="1"/>
</dbReference>
<dbReference type="InterPro" id="IPR019999">
    <property type="entry name" value="Anth_synth_I-like"/>
</dbReference>
<dbReference type="InterPro" id="IPR043131">
    <property type="entry name" value="BCAT-like_N"/>
</dbReference>
<dbReference type="InterPro" id="IPR036038">
    <property type="entry name" value="Aminotransferase-like"/>
</dbReference>
<dbReference type="GO" id="GO:0009396">
    <property type="term" value="P:folic acid-containing compound biosynthetic process"/>
    <property type="evidence" value="ECO:0007669"/>
    <property type="project" value="InterPro"/>
</dbReference>
<reference evidence="2" key="1">
    <citation type="submission" date="2013-07" db="EMBL/GenBank/DDBJ databases">
        <authorList>
            <person name="McIlroy S."/>
        </authorList>
    </citation>
    <scope>NUCLEOTIDE SEQUENCE [LARGE SCALE GENOMIC DNA]</scope>
    <source>
        <strain evidence="2">Run_A_D11</strain>
    </source>
</reference>
<evidence type="ECO:0000313" key="2">
    <source>
        <dbReference type="EMBL" id="CDI03820.1"/>
    </source>
</evidence>
<dbReference type="OrthoDB" id="9803598at2"/>
<evidence type="ECO:0000259" key="1">
    <source>
        <dbReference type="Pfam" id="PF00425"/>
    </source>
</evidence>
<dbReference type="Pfam" id="PF01063">
    <property type="entry name" value="Aminotran_4"/>
    <property type="match status" value="1"/>
</dbReference>
<dbReference type="InterPro" id="IPR005801">
    <property type="entry name" value="ADC_synthase"/>
</dbReference>
<dbReference type="STRING" id="1400863.BN873_660054"/>
<dbReference type="Gene3D" id="3.60.120.10">
    <property type="entry name" value="Anthranilate synthase"/>
    <property type="match status" value="1"/>
</dbReference>
<reference evidence="2" key="2">
    <citation type="submission" date="2014-03" db="EMBL/GenBank/DDBJ databases">
        <title>Candidatus Competibacter-lineage genomes retrieved from metagenomes reveal functional metabolic diversity.</title>
        <authorList>
            <person name="McIlroy S.J."/>
            <person name="Albertsen M."/>
            <person name="Andresen E.K."/>
            <person name="Saunders A.M."/>
            <person name="Kristiansen R."/>
            <person name="Stokholm-Bjerregaard M."/>
            <person name="Nielsen K.L."/>
            <person name="Nielsen P.H."/>
        </authorList>
    </citation>
    <scope>NUCLEOTIDE SEQUENCE</scope>
    <source>
        <strain evidence="2">Run_A_D11</strain>
    </source>
</reference>
<evidence type="ECO:0000313" key="3">
    <source>
        <dbReference type="Proteomes" id="UP000035760"/>
    </source>
</evidence>
<organism evidence="2 3">
    <name type="scientific">Candidatus Competibacter denitrificans Run_A_D11</name>
    <dbReference type="NCBI Taxonomy" id="1400863"/>
    <lineage>
        <taxon>Bacteria</taxon>
        <taxon>Pseudomonadati</taxon>
        <taxon>Pseudomonadota</taxon>
        <taxon>Gammaproteobacteria</taxon>
        <taxon>Candidatus Competibacteraceae</taxon>
        <taxon>Candidatus Competibacter</taxon>
    </lineage>
</organism>
<name>W6MC10_9GAMM</name>
<dbReference type="InterPro" id="IPR005802">
    <property type="entry name" value="ADC_synth_comp_1"/>
</dbReference>
<dbReference type="Gene3D" id="3.30.470.10">
    <property type="match status" value="1"/>
</dbReference>
<protein>
    <submittedName>
        <fullName evidence="2">Para-aminobenzoate synthase, subunit I</fullName>
    </submittedName>
</protein>
<dbReference type="NCBIfam" id="TIGR00553">
    <property type="entry name" value="pabB"/>
    <property type="match status" value="1"/>
</dbReference>
<dbReference type="GO" id="GO:0046820">
    <property type="term" value="F:4-amino-4-deoxychorismate synthase activity"/>
    <property type="evidence" value="ECO:0007669"/>
    <property type="project" value="TreeGrafter"/>
</dbReference>
<dbReference type="Gene3D" id="3.20.10.10">
    <property type="entry name" value="D-amino Acid Aminotransferase, subunit A, domain 2"/>
    <property type="match status" value="1"/>
</dbReference>
<dbReference type="InterPro" id="IPR015890">
    <property type="entry name" value="Chorismate_C"/>
</dbReference>
<feature type="domain" description="Chorismate-utilising enzyme C-terminal" evidence="1">
    <location>
        <begin position="119"/>
        <end position="372"/>
    </location>
</feature>